<protein>
    <recommendedName>
        <fullName evidence="3">GAG-pre-integrase domain-containing protein</fullName>
    </recommendedName>
</protein>
<dbReference type="STRING" id="1328759.A0A5C2RTR3"/>
<name>A0A5C2RTR3_9APHY</name>
<proteinExistence type="predicted"/>
<sequence>LVSIGRIDDAGFSTTFAGGECVIVDAEGDTIGRIPKRGGLYMVVREREEAAANVAADALQEVPEDEAHCIFAHTPIRVIRELVAKGFITGIKLVKPRKTTPCEACIRAKSTRKPVPTVREGERAEEFGEEIHSDTWGPSRIATIGGRR</sequence>
<evidence type="ECO:0008006" key="3">
    <source>
        <dbReference type="Google" id="ProtNLM"/>
    </source>
</evidence>
<reference evidence="1" key="1">
    <citation type="journal article" date="2018" name="Genome Biol. Evol.">
        <title>Genomics and development of Lentinus tigrinus, a white-rot wood-decaying mushroom with dimorphic fruiting bodies.</title>
        <authorList>
            <person name="Wu B."/>
            <person name="Xu Z."/>
            <person name="Knudson A."/>
            <person name="Carlson A."/>
            <person name="Chen N."/>
            <person name="Kovaka S."/>
            <person name="LaButti K."/>
            <person name="Lipzen A."/>
            <person name="Pennachio C."/>
            <person name="Riley R."/>
            <person name="Schakwitz W."/>
            <person name="Umezawa K."/>
            <person name="Ohm R.A."/>
            <person name="Grigoriev I.V."/>
            <person name="Nagy L.G."/>
            <person name="Gibbons J."/>
            <person name="Hibbett D."/>
        </authorList>
    </citation>
    <scope>NUCLEOTIDE SEQUENCE [LARGE SCALE GENOMIC DNA]</scope>
    <source>
        <strain evidence="1">ALCF2SS1-6</strain>
    </source>
</reference>
<feature type="non-terminal residue" evidence="1">
    <location>
        <position position="1"/>
    </location>
</feature>
<gene>
    <name evidence="1" type="ORF">L227DRAFT_477366</name>
</gene>
<dbReference type="AlphaFoldDB" id="A0A5C2RTR3"/>
<evidence type="ECO:0000313" key="1">
    <source>
        <dbReference type="EMBL" id="RPD55063.1"/>
    </source>
</evidence>
<organism evidence="1 2">
    <name type="scientific">Lentinus tigrinus ALCF2SS1-6</name>
    <dbReference type="NCBI Taxonomy" id="1328759"/>
    <lineage>
        <taxon>Eukaryota</taxon>
        <taxon>Fungi</taxon>
        <taxon>Dikarya</taxon>
        <taxon>Basidiomycota</taxon>
        <taxon>Agaricomycotina</taxon>
        <taxon>Agaricomycetes</taxon>
        <taxon>Polyporales</taxon>
        <taxon>Polyporaceae</taxon>
        <taxon>Lentinus</taxon>
    </lineage>
</organism>
<feature type="non-terminal residue" evidence="1">
    <location>
        <position position="148"/>
    </location>
</feature>
<dbReference type="OrthoDB" id="2794615at2759"/>
<dbReference type="Proteomes" id="UP000313359">
    <property type="component" value="Unassembled WGS sequence"/>
</dbReference>
<dbReference type="EMBL" id="ML122299">
    <property type="protein sequence ID" value="RPD55063.1"/>
    <property type="molecule type" value="Genomic_DNA"/>
</dbReference>
<keyword evidence="2" id="KW-1185">Reference proteome</keyword>
<evidence type="ECO:0000313" key="2">
    <source>
        <dbReference type="Proteomes" id="UP000313359"/>
    </source>
</evidence>
<accession>A0A5C2RTR3</accession>